<evidence type="ECO:0000313" key="2">
    <source>
        <dbReference type="Proteomes" id="UP000437068"/>
    </source>
</evidence>
<organism evidence="1 2">
    <name type="scientific">Phytophthora fragariae</name>
    <dbReference type="NCBI Taxonomy" id="53985"/>
    <lineage>
        <taxon>Eukaryota</taxon>
        <taxon>Sar</taxon>
        <taxon>Stramenopiles</taxon>
        <taxon>Oomycota</taxon>
        <taxon>Peronosporomycetes</taxon>
        <taxon>Peronosporales</taxon>
        <taxon>Peronosporaceae</taxon>
        <taxon>Phytophthora</taxon>
    </lineage>
</organism>
<sequence length="280" mass="31836">MAAWRLLWLPDVVEVLISRVAMYVVPLLLKDPGCVPVLIKRLQEEATKEQIDGEAADVALWAELKVLKFALKKMAPEKLVVDQHAHRRLVKYYLVVNGKEIGPAGRMNSLIGLKTVLIRIKETMRLASKNQTKPNPTASARDDYAAAAAFKQWVELFVVTSVYPGALPQRLTLGLEVLLLYVQLFGFGNDEAHAKKEAFTKPFAHRPNGDDPSEHAHQRMGLDSLHDELFQLKQRLGQENQSFRRHLEDLVSQQMAQIREVQDNETERIHEEMDEIRSGM</sequence>
<proteinExistence type="predicted"/>
<reference evidence="1 2" key="1">
    <citation type="submission" date="2018-08" db="EMBL/GenBank/DDBJ databases">
        <title>Genomic investigation of the strawberry pathogen Phytophthora fragariae indicates pathogenicity is determined by transcriptional variation in three key races.</title>
        <authorList>
            <person name="Adams T.M."/>
            <person name="Armitage A.D."/>
            <person name="Sobczyk M.K."/>
            <person name="Bates H.J."/>
            <person name="Dunwell J.M."/>
            <person name="Nellist C.F."/>
            <person name="Harrison R.J."/>
        </authorList>
    </citation>
    <scope>NUCLEOTIDE SEQUENCE [LARGE SCALE GENOMIC DNA]</scope>
    <source>
        <strain evidence="1 2">A4</strain>
    </source>
</reference>
<dbReference type="GO" id="GO:0030488">
    <property type="term" value="P:tRNA methylation"/>
    <property type="evidence" value="ECO:0007669"/>
    <property type="project" value="TreeGrafter"/>
</dbReference>
<evidence type="ECO:0000313" key="1">
    <source>
        <dbReference type="EMBL" id="KAE9300545.1"/>
    </source>
</evidence>
<protein>
    <submittedName>
        <fullName evidence="1">Uncharacterized protein</fullName>
    </submittedName>
</protein>
<dbReference type="PANTHER" id="PTHR14387:SF0">
    <property type="entry name" value="DUF2428 DOMAIN-CONTAINING PROTEIN"/>
    <property type="match status" value="1"/>
</dbReference>
<dbReference type="Proteomes" id="UP000437068">
    <property type="component" value="Unassembled WGS sequence"/>
</dbReference>
<dbReference type="InterPro" id="IPR051954">
    <property type="entry name" value="tRNA_methyltransferase_THADA"/>
</dbReference>
<dbReference type="PANTHER" id="PTHR14387">
    <property type="entry name" value="THADA/DEATH RECEPTOR INTERACTING PROTEIN"/>
    <property type="match status" value="1"/>
</dbReference>
<accession>A0A6A4D218</accession>
<dbReference type="GO" id="GO:0005829">
    <property type="term" value="C:cytosol"/>
    <property type="evidence" value="ECO:0007669"/>
    <property type="project" value="TreeGrafter"/>
</dbReference>
<comment type="caution">
    <text evidence="1">The sequence shown here is derived from an EMBL/GenBank/DDBJ whole genome shotgun (WGS) entry which is preliminary data.</text>
</comment>
<gene>
    <name evidence="1" type="ORF">PF001_g14888</name>
</gene>
<dbReference type="EMBL" id="QXGE01000944">
    <property type="protein sequence ID" value="KAE9300545.1"/>
    <property type="molecule type" value="Genomic_DNA"/>
</dbReference>
<name>A0A6A4D218_9STRA</name>
<dbReference type="AlphaFoldDB" id="A0A6A4D218"/>